<dbReference type="AlphaFoldDB" id="A0A1Q9F5B7"/>
<dbReference type="SUPFAM" id="SSF54236">
    <property type="entry name" value="Ubiquitin-like"/>
    <property type="match status" value="1"/>
</dbReference>
<comment type="caution">
    <text evidence="1">The sequence shown here is derived from an EMBL/GenBank/DDBJ whole genome shotgun (WGS) entry which is preliminary data.</text>
</comment>
<organism evidence="1 2">
    <name type="scientific">Symbiodinium microadriaticum</name>
    <name type="common">Dinoflagellate</name>
    <name type="synonym">Zooxanthella microadriatica</name>
    <dbReference type="NCBI Taxonomy" id="2951"/>
    <lineage>
        <taxon>Eukaryota</taxon>
        <taxon>Sar</taxon>
        <taxon>Alveolata</taxon>
        <taxon>Dinophyceae</taxon>
        <taxon>Suessiales</taxon>
        <taxon>Symbiodiniaceae</taxon>
        <taxon>Symbiodinium</taxon>
    </lineage>
</organism>
<proteinExistence type="predicted"/>
<keyword evidence="2" id="KW-1185">Reference proteome</keyword>
<dbReference type="EMBL" id="LSRX01000010">
    <property type="protein sequence ID" value="OLQ14799.1"/>
    <property type="molecule type" value="Genomic_DNA"/>
</dbReference>
<name>A0A1Q9F5B7_SYMMI</name>
<sequence>MDPHAFYADDATVRKVRYLHERAALLSQRAVITCADMTSLRSALETANSSSWPRFMQDADNATEERCRDLGSDQELEEPLGVGAGSNTIKTPEDLKYQTVREALQAQEHLDLKYQTVREALQAQEHLDLKYQTVREALQAQEHLDLKYQTVREALQAQEHLDLKYQTVREALQAQEHLDLKYQTVREALQAQEHLDLEYQTVREALQAKAKPRAAQPEKPEGAFVVDVEQTTEGQTDVGSALNHLARRLNRHVGALYERKAVAVSTLLQLLREEVSVEDLNATLTPTPPWPWYCEKQKLTGLVDHFSTEMNKLLPPQYRFDFITLVLVTGALLYLVQTSDERPTLRARRSHSFALSTLTESLALSAVAETQESKAVKRLQAAYFDLVCRMRPDRSGNFQVGALPHQPALPEHAEHLEVKAAKPMRLLFLHASPLCVLTRGPNGQSKYAPLPRLKIDRELAFAAEILARSDRRRSIMSISVDVHLLSGKSASLDVVEDASVESLKQRAQSPAWPRVEGGCTSGEVLDRAKTIIEAKVKSGDQLTLHMNQFQHQATKPGCLMSAFAAILGDGSVVPWGDVFFGDDSSAVQDQLKKVQQIQASEQGICCNPGEGSVVAWGTELCGGDSSLVQDQLQDVQQIQASSAAIKICCNPG</sequence>
<dbReference type="Proteomes" id="UP000186817">
    <property type="component" value="Unassembled WGS sequence"/>
</dbReference>
<accession>A0A1Q9F5B7</accession>
<dbReference type="InterPro" id="IPR029071">
    <property type="entry name" value="Ubiquitin-like_domsf"/>
</dbReference>
<reference evidence="1 2" key="1">
    <citation type="submission" date="2016-02" db="EMBL/GenBank/DDBJ databases">
        <title>Genome analysis of coral dinoflagellate symbionts highlights evolutionary adaptations to a symbiotic lifestyle.</title>
        <authorList>
            <person name="Aranda M."/>
            <person name="Li Y."/>
            <person name="Liew Y.J."/>
            <person name="Baumgarten S."/>
            <person name="Simakov O."/>
            <person name="Wilson M."/>
            <person name="Piel J."/>
            <person name="Ashoor H."/>
            <person name="Bougouffa S."/>
            <person name="Bajic V.B."/>
            <person name="Ryu T."/>
            <person name="Ravasi T."/>
            <person name="Bayer T."/>
            <person name="Micklem G."/>
            <person name="Kim H."/>
            <person name="Bhak J."/>
            <person name="Lajeunesse T.C."/>
            <person name="Voolstra C.R."/>
        </authorList>
    </citation>
    <scope>NUCLEOTIDE SEQUENCE [LARGE SCALE GENOMIC DNA]</scope>
    <source>
        <strain evidence="1 2">CCMP2467</strain>
    </source>
</reference>
<dbReference type="OrthoDB" id="446726at2759"/>
<dbReference type="Gene3D" id="2.130.10.30">
    <property type="entry name" value="Regulator of chromosome condensation 1/beta-lactamase-inhibitor protein II"/>
    <property type="match status" value="1"/>
</dbReference>
<gene>
    <name evidence="1" type="ORF">AK812_SmicGene1013</name>
</gene>
<evidence type="ECO:0000313" key="2">
    <source>
        <dbReference type="Proteomes" id="UP000186817"/>
    </source>
</evidence>
<protein>
    <submittedName>
        <fullName evidence="1">Uncharacterized protein</fullName>
    </submittedName>
</protein>
<evidence type="ECO:0000313" key="1">
    <source>
        <dbReference type="EMBL" id="OLQ14799.1"/>
    </source>
</evidence>
<dbReference type="InterPro" id="IPR009091">
    <property type="entry name" value="RCC1/BLIP-II"/>
</dbReference>
<dbReference type="SUPFAM" id="SSF50985">
    <property type="entry name" value="RCC1/BLIP-II"/>
    <property type="match status" value="1"/>
</dbReference>